<reference evidence="4" key="1">
    <citation type="submission" date="2025-08" db="UniProtKB">
        <authorList>
            <consortium name="RefSeq"/>
        </authorList>
    </citation>
    <scope>IDENTIFICATION</scope>
    <source>
        <tissue evidence="4">Brain</tissue>
    </source>
</reference>
<sequence length="742" mass="86873">MERRYNLRPRTSGRAQTSSTIQLSSYSHNAPPAGTSPSSDIHCLRQALFSAEEHNMELAAEITALKQQLVSHTDQTQQRELHATKSELKKALDAAKQTQDLLKRKEKLILESHRELSSLRETLKGQTKDLHFSSTQLCLKDKQLNEALTRCSSLEEKLREELIKREKKEIELSSLGESLTAQKEETNLWVNRYKEVKAALEEETKHSADLQYQRELTQKEISSVRSEIQARTEENQVLSATLDLRENELIQNISRYNALEEKHNIELLLRQSLERELSSLQESLTAQKEETNLWVNKYKEVKAALEEVKTALEEETKHSADLQYQRELTQKEISSVRSEIQARTEENQVLSATLDLRENELIQNISRYNALEEKHNIELLLRQSLERELSSLQESLTAQKEETNLWVNKYKEVKAALEEVKTALEEETKHSADLQYQRELTQKEISSVRSEIQARTEENQVLSATLDLRENELIQNISRYNALEEKHNIELLLRQSLERELSSLQESLTAQKEETNLWVNKYKEVKAALEEETQSSAEWEQCHRELTTELKTRTEEIQVLSSNLTLREEDLKENIRRCHALEEDCKKQLMERQQNWESRQQEEQKLWAEKEEALMKQVSKAEEEVKSLIIQNIGLQELALKKNKKKKTRGSWRRRSKKNSSVEEEEAPSSSAEDGDANKKKNEKKERKRSFWRRRPKRSSEEDEPQAEDGQEEEVKERRGFWRWTSRKRRSNGERAAPDKQQ</sequence>
<keyword evidence="1" id="KW-0175">Coiled coil</keyword>
<feature type="region of interest" description="Disordered" evidence="2">
    <location>
        <begin position="1"/>
        <end position="39"/>
    </location>
</feature>
<feature type="compositionally biased region" description="Basic residues" evidence="2">
    <location>
        <begin position="642"/>
        <end position="658"/>
    </location>
</feature>
<dbReference type="Proteomes" id="UP000694890">
    <property type="component" value="Linkage group LG7_2"/>
</dbReference>
<gene>
    <name evidence="4" type="primary">LOC108891864</name>
</gene>
<protein>
    <submittedName>
        <fullName evidence="4">Golgin subfamily A member 6-like protein 6 isoform X1</fullName>
    </submittedName>
</protein>
<dbReference type="KEGG" id="lcf:108891864"/>
<dbReference type="RefSeq" id="XP_050922036.1">
    <property type="nucleotide sequence ID" value="XM_051066079.1"/>
</dbReference>
<dbReference type="GeneID" id="108891864"/>
<evidence type="ECO:0000313" key="4">
    <source>
        <dbReference type="RefSeq" id="XP_050922036.1"/>
    </source>
</evidence>
<feature type="coiled-coil region" evidence="1">
    <location>
        <begin position="480"/>
        <end position="514"/>
    </location>
</feature>
<feature type="compositionally biased region" description="Basic and acidic residues" evidence="2">
    <location>
        <begin position="731"/>
        <end position="742"/>
    </location>
</feature>
<feature type="coiled-coil region" evidence="1">
    <location>
        <begin position="256"/>
        <end position="318"/>
    </location>
</feature>
<accession>A0AAJ8AWL0</accession>
<evidence type="ECO:0000256" key="2">
    <source>
        <dbReference type="SAM" id="MobiDB-lite"/>
    </source>
</evidence>
<feature type="compositionally biased region" description="Basic and acidic residues" evidence="2">
    <location>
        <begin position="676"/>
        <end position="685"/>
    </location>
</feature>
<feature type="coiled-coil region" evidence="1">
    <location>
        <begin position="368"/>
        <end position="430"/>
    </location>
</feature>
<name>A0AAJ8AWL0_LATCA</name>
<proteinExistence type="predicted"/>
<evidence type="ECO:0000313" key="3">
    <source>
        <dbReference type="Proteomes" id="UP000694890"/>
    </source>
</evidence>
<dbReference type="AlphaFoldDB" id="A0AAJ8AWL0"/>
<feature type="compositionally biased region" description="Polar residues" evidence="2">
    <location>
        <begin position="13"/>
        <end position="28"/>
    </location>
</feature>
<feature type="region of interest" description="Disordered" evidence="2">
    <location>
        <begin position="642"/>
        <end position="742"/>
    </location>
</feature>
<feature type="compositionally biased region" description="Acidic residues" evidence="2">
    <location>
        <begin position="701"/>
        <end position="712"/>
    </location>
</feature>
<feature type="coiled-coil region" evidence="1">
    <location>
        <begin position="48"/>
        <end position="108"/>
    </location>
</feature>
<evidence type="ECO:0000256" key="1">
    <source>
        <dbReference type="SAM" id="Coils"/>
    </source>
</evidence>
<feature type="compositionally biased region" description="Basic residues" evidence="2">
    <location>
        <begin position="686"/>
        <end position="697"/>
    </location>
</feature>
<feature type="coiled-coil region" evidence="1">
    <location>
        <begin position="144"/>
        <end position="171"/>
    </location>
</feature>
<organism evidence="3 4">
    <name type="scientific">Lates calcarifer</name>
    <name type="common">Barramundi</name>
    <name type="synonym">Holocentrus calcarifer</name>
    <dbReference type="NCBI Taxonomy" id="8187"/>
    <lineage>
        <taxon>Eukaryota</taxon>
        <taxon>Metazoa</taxon>
        <taxon>Chordata</taxon>
        <taxon>Craniata</taxon>
        <taxon>Vertebrata</taxon>
        <taxon>Euteleostomi</taxon>
        <taxon>Actinopterygii</taxon>
        <taxon>Neopterygii</taxon>
        <taxon>Teleostei</taxon>
        <taxon>Neoteleostei</taxon>
        <taxon>Acanthomorphata</taxon>
        <taxon>Carangaria</taxon>
        <taxon>Carangaria incertae sedis</taxon>
        <taxon>Centropomidae</taxon>
        <taxon>Lates</taxon>
    </lineage>
</organism>